<accession>A0ABD4HMU0</accession>
<dbReference type="AlphaFoldDB" id="A0ABD4HMU0"/>
<dbReference type="Proteomes" id="UP000571857">
    <property type="component" value="Unassembled WGS sequence"/>
</dbReference>
<evidence type="ECO:0000313" key="3">
    <source>
        <dbReference type="Proteomes" id="UP000571857"/>
    </source>
</evidence>
<proteinExistence type="predicted"/>
<protein>
    <submittedName>
        <fullName evidence="2">Uncharacterized protein</fullName>
    </submittedName>
</protein>
<dbReference type="EMBL" id="JABXJK010000048">
    <property type="protein sequence ID" value="MBA0972804.1"/>
    <property type="molecule type" value="Genomic_DNA"/>
</dbReference>
<comment type="caution">
    <text evidence="2">The sequence shown here is derived from an EMBL/GenBank/DDBJ whole genome shotgun (WGS) entry which is preliminary data.</text>
</comment>
<feature type="region of interest" description="Disordered" evidence="1">
    <location>
        <begin position="522"/>
        <end position="557"/>
    </location>
</feature>
<gene>
    <name evidence="2" type="ORF">HWH42_09455</name>
</gene>
<evidence type="ECO:0000313" key="2">
    <source>
        <dbReference type="EMBL" id="MBA0972804.1"/>
    </source>
</evidence>
<dbReference type="RefSeq" id="WP_176333309.1">
    <property type="nucleotide sequence ID" value="NZ_JABXHJ010000007.1"/>
</dbReference>
<evidence type="ECO:0000256" key="1">
    <source>
        <dbReference type="SAM" id="MobiDB-lite"/>
    </source>
</evidence>
<sequence>MPVLFPEDYEKASTTKKKKLARELKLKNELSALEISLNAHRILDFLKQQEVDKPNRVFVKTFQYAASALGVPYEVIDEAFFTQTPLSEEELFEVSHLFNPNAKLPEEKDLPIVPITIDFYSTCVSLFEKVPFTFWQNYLIEDTSLPKTKVAAYDLESLLQGFVQEVWLSTKNNLEVPSESEVEKARQMFLAYFYRNDQKYYRKETQDMLLDLLEKTLEEHATEAFSVDQELQSLLEAGNTKAVCSFIQDRVFDWTREYNYQRFLRSVTKTRNLSLMNQLLLLYQRPEASETKEINDWIRENRTLREEAEPVFLLGGTQVKVDPETGEILKEKKTSLVDFENVPIIPYFEKSETEGRELKEKTEFTPKRIFEILESTVSEPVYFEERQLSIYDDQAIRLKAKQSEEQTIADLVACLLEKEKRSDNEFIRFENDSIASVVMTVFGLNPLPVNLTILTNLRSLKNGKVKLQQLFTDVIVRSETFLQRFAEQMYTKEPEVIRPTFEEEINRAKELQRLAVANVATDKANKKEEKSGTTITMADLLEKTNEGSEGNDDDREN</sequence>
<organism evidence="2 3">
    <name type="scientific">Enterococcus gallinarum</name>
    <dbReference type="NCBI Taxonomy" id="1353"/>
    <lineage>
        <taxon>Bacteria</taxon>
        <taxon>Bacillati</taxon>
        <taxon>Bacillota</taxon>
        <taxon>Bacilli</taxon>
        <taxon>Lactobacillales</taxon>
        <taxon>Enterococcaceae</taxon>
        <taxon>Enterococcus</taxon>
    </lineage>
</organism>
<name>A0ABD4HMU0_ENTGA</name>
<reference evidence="2 3" key="1">
    <citation type="submission" date="2020-06" db="EMBL/GenBank/DDBJ databases">
        <title>Crossreactivity between MHC class I-restricted antigens from cancer cells and an enterococcal bacteriophage.</title>
        <authorList>
            <person name="Fluckiger A."/>
            <person name="Daillere R."/>
            <person name="Sassi M."/>
            <person name="Cattoir V."/>
            <person name="Kroemer G."/>
            <person name="Zitvogel L."/>
        </authorList>
    </citation>
    <scope>NUCLEOTIDE SEQUENCE [LARGE SCALE GENOMIC DNA]</scope>
    <source>
        <strain evidence="2 3">EG4</strain>
    </source>
</reference>